<dbReference type="EMBL" id="BGPR01018457">
    <property type="protein sequence ID" value="GBN79216.1"/>
    <property type="molecule type" value="Genomic_DNA"/>
</dbReference>
<dbReference type="Proteomes" id="UP000499080">
    <property type="component" value="Unassembled WGS sequence"/>
</dbReference>
<comment type="caution">
    <text evidence="3">The sequence shown here is derived from an EMBL/GenBank/DDBJ whole genome shotgun (WGS) entry which is preliminary data.</text>
</comment>
<dbReference type="AlphaFoldDB" id="A0A4Y2RW48"/>
<evidence type="ECO:0000313" key="4">
    <source>
        <dbReference type="EMBL" id="GBN79216.1"/>
    </source>
</evidence>
<evidence type="ECO:0000313" key="3">
    <source>
        <dbReference type="EMBL" id="GBN79215.1"/>
    </source>
</evidence>
<reference evidence="3 5" key="1">
    <citation type="journal article" date="2019" name="Sci. Rep.">
        <title>Orb-weaving spider Araneus ventricosus genome elucidates the spidroin gene catalogue.</title>
        <authorList>
            <person name="Kono N."/>
            <person name="Nakamura H."/>
            <person name="Ohtoshi R."/>
            <person name="Moran D.A.P."/>
            <person name="Shinohara A."/>
            <person name="Yoshida Y."/>
            <person name="Fujiwara M."/>
            <person name="Mori M."/>
            <person name="Tomita M."/>
            <person name="Arakawa K."/>
        </authorList>
    </citation>
    <scope>NUCLEOTIDE SEQUENCE [LARGE SCALE GENOMIC DNA]</scope>
</reference>
<dbReference type="EMBL" id="BGPR01016355">
    <property type="protein sequence ID" value="GBN72680.1"/>
    <property type="molecule type" value="Genomic_DNA"/>
</dbReference>
<dbReference type="EMBL" id="BGPR01016359">
    <property type="protein sequence ID" value="GBN72696.1"/>
    <property type="molecule type" value="Genomic_DNA"/>
</dbReference>
<evidence type="ECO:0000313" key="5">
    <source>
        <dbReference type="Proteomes" id="UP000499080"/>
    </source>
</evidence>
<dbReference type="EMBL" id="BGPR01018456">
    <property type="protein sequence ID" value="GBN79215.1"/>
    <property type="molecule type" value="Genomic_DNA"/>
</dbReference>
<evidence type="ECO:0000313" key="2">
    <source>
        <dbReference type="EMBL" id="GBN72696.1"/>
    </source>
</evidence>
<gene>
    <name evidence="4" type="ORF">AVEN_126940_1</name>
    <name evidence="1" type="ORF">AVEN_269689_1</name>
    <name evidence="3" type="ORF">AVEN_270846_1</name>
    <name evidence="2" type="ORF">AVEN_63259_1</name>
</gene>
<keyword evidence="5" id="KW-1185">Reference proteome</keyword>
<name>A0A4Y2RW48_ARAVE</name>
<sequence length="77" mass="8834">MMRNILSDMSGTSLSIAREKSWLFRGARYQGVDCSARWGLEGVPWWGSSDFLWPQLRASTTCSRTENDDYMYTIVST</sequence>
<accession>A0A4Y2RW48</accession>
<proteinExistence type="predicted"/>
<protein>
    <submittedName>
        <fullName evidence="3">Uncharacterized protein</fullName>
    </submittedName>
</protein>
<evidence type="ECO:0000313" key="1">
    <source>
        <dbReference type="EMBL" id="GBN72680.1"/>
    </source>
</evidence>
<organism evidence="3 5">
    <name type="scientific">Araneus ventricosus</name>
    <name type="common">Orbweaver spider</name>
    <name type="synonym">Epeira ventricosa</name>
    <dbReference type="NCBI Taxonomy" id="182803"/>
    <lineage>
        <taxon>Eukaryota</taxon>
        <taxon>Metazoa</taxon>
        <taxon>Ecdysozoa</taxon>
        <taxon>Arthropoda</taxon>
        <taxon>Chelicerata</taxon>
        <taxon>Arachnida</taxon>
        <taxon>Araneae</taxon>
        <taxon>Araneomorphae</taxon>
        <taxon>Entelegynae</taxon>
        <taxon>Araneoidea</taxon>
        <taxon>Araneidae</taxon>
        <taxon>Araneus</taxon>
    </lineage>
</organism>